<dbReference type="NCBIfam" id="NF001764">
    <property type="entry name" value="PRK00504.1"/>
    <property type="match status" value="1"/>
</dbReference>
<accession>A0AAX2CBM4</accession>
<dbReference type="NCBIfam" id="NF001860">
    <property type="entry name" value="PRK00595.1"/>
    <property type="match status" value="1"/>
</dbReference>
<proteinExistence type="inferred from homology"/>
<dbReference type="GO" id="GO:1990904">
    <property type="term" value="C:ribonucleoprotein complex"/>
    <property type="evidence" value="ECO:0007669"/>
    <property type="project" value="UniProtKB-KW"/>
</dbReference>
<evidence type="ECO:0000313" key="6">
    <source>
        <dbReference type="EMBL" id="SCL81897.1"/>
    </source>
</evidence>
<dbReference type="HAMAP" id="MF_00294">
    <property type="entry name" value="Ribosomal_bL33"/>
    <property type="match status" value="1"/>
</dbReference>
<dbReference type="GO" id="GO:0005840">
    <property type="term" value="C:ribosome"/>
    <property type="evidence" value="ECO:0007669"/>
    <property type="project" value="UniProtKB-KW"/>
</dbReference>
<organism evidence="6 7">
    <name type="scientific">Bacillus cytotoxicus</name>
    <dbReference type="NCBI Taxonomy" id="580165"/>
    <lineage>
        <taxon>Bacteria</taxon>
        <taxon>Bacillati</taxon>
        <taxon>Bacillota</taxon>
        <taxon>Bacilli</taxon>
        <taxon>Bacillales</taxon>
        <taxon>Bacillaceae</taxon>
        <taxon>Bacillus</taxon>
        <taxon>Bacillus cereus group</taxon>
    </lineage>
</organism>
<dbReference type="InterPro" id="IPR011332">
    <property type="entry name" value="Ribosomal_zn-bd"/>
</dbReference>
<evidence type="ECO:0000256" key="5">
    <source>
        <dbReference type="HAMAP-Rule" id="MF_00294"/>
    </source>
</evidence>
<keyword evidence="2 5" id="KW-0689">Ribosomal protein</keyword>
<dbReference type="Gene3D" id="2.20.28.120">
    <property type="entry name" value="Ribosomal protein L33"/>
    <property type="match status" value="1"/>
</dbReference>
<dbReference type="GO" id="GO:0003735">
    <property type="term" value="F:structural constituent of ribosome"/>
    <property type="evidence" value="ECO:0007669"/>
    <property type="project" value="InterPro"/>
</dbReference>
<dbReference type="GeneID" id="33899286"/>
<dbReference type="GO" id="GO:0005737">
    <property type="term" value="C:cytoplasm"/>
    <property type="evidence" value="ECO:0007669"/>
    <property type="project" value="UniProtKB-ARBA"/>
</dbReference>
<dbReference type="AlphaFoldDB" id="A0AAX2CBM4"/>
<dbReference type="InterPro" id="IPR001705">
    <property type="entry name" value="Ribosomal_bL33"/>
</dbReference>
<comment type="similarity">
    <text evidence="1 5">Belongs to the bacterial ribosomal protein bL33 family.</text>
</comment>
<protein>
    <recommendedName>
        <fullName evidence="4 5">Large ribosomal subunit protein bL33</fullName>
    </recommendedName>
</protein>
<dbReference type="GO" id="GO:0006412">
    <property type="term" value="P:translation"/>
    <property type="evidence" value="ECO:0007669"/>
    <property type="project" value="UniProtKB-UniRule"/>
</dbReference>
<sequence length="48" mass="5751">MRKKVVLSCEECKNRNYSTMKDMSSVERLEIKKFCKTCNKHTVHKETK</sequence>
<evidence type="ECO:0000256" key="1">
    <source>
        <dbReference type="ARBA" id="ARBA00007596"/>
    </source>
</evidence>
<name>A0AAX2CBM4_9BACI</name>
<gene>
    <name evidence="5" type="primary">rpmG</name>
    <name evidence="6" type="ORF">BCB44BAC_00089</name>
</gene>
<dbReference type="NCBIfam" id="TIGR01023">
    <property type="entry name" value="rpmG_bact"/>
    <property type="match status" value="1"/>
</dbReference>
<comment type="caution">
    <text evidence="6">The sequence shown here is derived from an EMBL/GenBank/DDBJ whole genome shotgun (WGS) entry which is preliminary data.</text>
</comment>
<evidence type="ECO:0000256" key="3">
    <source>
        <dbReference type="ARBA" id="ARBA00023274"/>
    </source>
</evidence>
<dbReference type="RefSeq" id="WP_081428336.1">
    <property type="nucleotide sequence ID" value="NZ_CP024096.1"/>
</dbReference>
<reference evidence="6 7" key="1">
    <citation type="submission" date="2016-08" db="EMBL/GenBank/DDBJ databases">
        <authorList>
            <person name="Loux V."/>
            <person name="Rue O."/>
        </authorList>
    </citation>
    <scope>NUCLEOTIDE SEQUENCE [LARGE SCALE GENOMIC DNA]</scope>
    <source>
        <strain evidence="6 7">AFSSA_08CEB44bac</strain>
    </source>
</reference>
<dbReference type="EMBL" id="FMIK01000004">
    <property type="protein sequence ID" value="SCL81897.1"/>
    <property type="molecule type" value="Genomic_DNA"/>
</dbReference>
<dbReference type="SUPFAM" id="SSF57829">
    <property type="entry name" value="Zn-binding ribosomal proteins"/>
    <property type="match status" value="1"/>
</dbReference>
<evidence type="ECO:0000256" key="2">
    <source>
        <dbReference type="ARBA" id="ARBA00022980"/>
    </source>
</evidence>
<dbReference type="Proteomes" id="UP000242164">
    <property type="component" value="Unassembled WGS sequence"/>
</dbReference>
<keyword evidence="3 5" id="KW-0687">Ribonucleoprotein</keyword>
<evidence type="ECO:0000313" key="7">
    <source>
        <dbReference type="Proteomes" id="UP000242164"/>
    </source>
</evidence>
<evidence type="ECO:0000256" key="4">
    <source>
        <dbReference type="ARBA" id="ARBA00035176"/>
    </source>
</evidence>
<dbReference type="InterPro" id="IPR038584">
    <property type="entry name" value="Ribosomal_bL33_sf"/>
</dbReference>
<dbReference type="Pfam" id="PF00471">
    <property type="entry name" value="Ribosomal_L33"/>
    <property type="match status" value="1"/>
</dbReference>